<proteinExistence type="inferred from homology"/>
<feature type="domain" description="RNA polymerase sigma-70 region 2" evidence="5">
    <location>
        <begin position="13"/>
        <end position="79"/>
    </location>
</feature>
<dbReference type="Gene3D" id="1.10.1740.10">
    <property type="match status" value="1"/>
</dbReference>
<evidence type="ECO:0000259" key="5">
    <source>
        <dbReference type="Pfam" id="PF04542"/>
    </source>
</evidence>
<dbReference type="OrthoDB" id="6383365at2"/>
<dbReference type="GO" id="GO:0006352">
    <property type="term" value="P:DNA-templated transcription initiation"/>
    <property type="evidence" value="ECO:0007669"/>
    <property type="project" value="InterPro"/>
</dbReference>
<dbReference type="InterPro" id="IPR013325">
    <property type="entry name" value="RNA_pol_sigma_r2"/>
</dbReference>
<evidence type="ECO:0000256" key="3">
    <source>
        <dbReference type="ARBA" id="ARBA00023082"/>
    </source>
</evidence>
<evidence type="ECO:0000256" key="1">
    <source>
        <dbReference type="ARBA" id="ARBA00010641"/>
    </source>
</evidence>
<keyword evidence="3" id="KW-0731">Sigma factor</keyword>
<organism evidence="6 7">
    <name type="scientific">Bremerella cremea</name>
    <dbReference type="NCBI Taxonomy" id="1031537"/>
    <lineage>
        <taxon>Bacteria</taxon>
        <taxon>Pseudomonadati</taxon>
        <taxon>Planctomycetota</taxon>
        <taxon>Planctomycetia</taxon>
        <taxon>Pirellulales</taxon>
        <taxon>Pirellulaceae</taxon>
        <taxon>Bremerella</taxon>
    </lineage>
</organism>
<evidence type="ECO:0000313" key="7">
    <source>
        <dbReference type="Proteomes" id="UP000253562"/>
    </source>
</evidence>
<keyword evidence="2" id="KW-0805">Transcription regulation</keyword>
<comment type="similarity">
    <text evidence="1">Belongs to the sigma-70 factor family. ECF subfamily.</text>
</comment>
<dbReference type="InterPro" id="IPR014284">
    <property type="entry name" value="RNA_pol_sigma-70_dom"/>
</dbReference>
<dbReference type="NCBIfam" id="TIGR02937">
    <property type="entry name" value="sigma70-ECF"/>
    <property type="match status" value="1"/>
</dbReference>
<name>A0A368KL70_9BACT</name>
<dbReference type="Proteomes" id="UP000253562">
    <property type="component" value="Unassembled WGS sequence"/>
</dbReference>
<dbReference type="SUPFAM" id="SSF88659">
    <property type="entry name" value="Sigma3 and sigma4 domains of RNA polymerase sigma factors"/>
    <property type="match status" value="1"/>
</dbReference>
<keyword evidence="4" id="KW-0804">Transcription</keyword>
<sequence length="175" mass="20679">MKITQQNEEFIRLYAKEESRLRRYVSSLMAVSADVDDVMQETAIALMRKFDQYDSAHPFFNWACRFALYEVLQHRKRSKTQQRHFSDEVVEAIAVEYQQNTRQIEENKQALATCMGKLNEQDRRLVELRYFSEETVENLAKRIEEPVARLYRNLARIRYVLASCVRKASSSEGNV</sequence>
<dbReference type="InterPro" id="IPR014331">
    <property type="entry name" value="RNA_pol_sigma70_ECF_RHOBA"/>
</dbReference>
<dbReference type="Gene3D" id="1.10.10.10">
    <property type="entry name" value="Winged helix-like DNA-binding domain superfamily/Winged helix DNA-binding domain"/>
    <property type="match status" value="1"/>
</dbReference>
<accession>A0A368KL70</accession>
<dbReference type="RefSeq" id="WP_114372813.1">
    <property type="nucleotide sequence ID" value="NZ_QPEX01000045.1"/>
</dbReference>
<dbReference type="InterPro" id="IPR013324">
    <property type="entry name" value="RNA_pol_sigma_r3/r4-like"/>
</dbReference>
<reference evidence="6 7" key="1">
    <citation type="submission" date="2018-07" db="EMBL/GenBank/DDBJ databases">
        <title>Comparative genomes isolates from brazilian mangrove.</title>
        <authorList>
            <person name="De Araujo J.E."/>
            <person name="Taketani R.G."/>
            <person name="Silva M.C.P."/>
            <person name="Lourenco M.V."/>
            <person name="Oliveira V.M."/>
            <person name="Andreote F.D."/>
        </authorList>
    </citation>
    <scope>NUCLEOTIDE SEQUENCE [LARGE SCALE GENOMIC DNA]</scope>
    <source>
        <strain evidence="6 7">HEX PRIS-MGV</strain>
    </source>
</reference>
<dbReference type="GO" id="GO:0016987">
    <property type="term" value="F:sigma factor activity"/>
    <property type="evidence" value="ECO:0007669"/>
    <property type="project" value="UniProtKB-KW"/>
</dbReference>
<comment type="caution">
    <text evidence="6">The sequence shown here is derived from an EMBL/GenBank/DDBJ whole genome shotgun (WGS) entry which is preliminary data.</text>
</comment>
<dbReference type="AlphaFoldDB" id="A0A368KL70"/>
<dbReference type="NCBIfam" id="TIGR02989">
    <property type="entry name" value="Sig-70_gvs1"/>
    <property type="match status" value="1"/>
</dbReference>
<dbReference type="InterPro" id="IPR007627">
    <property type="entry name" value="RNA_pol_sigma70_r2"/>
</dbReference>
<dbReference type="InterPro" id="IPR036388">
    <property type="entry name" value="WH-like_DNA-bd_sf"/>
</dbReference>
<dbReference type="Pfam" id="PF04542">
    <property type="entry name" value="Sigma70_r2"/>
    <property type="match status" value="1"/>
</dbReference>
<dbReference type="PANTHER" id="PTHR43133:SF51">
    <property type="entry name" value="RNA POLYMERASE SIGMA FACTOR"/>
    <property type="match status" value="1"/>
</dbReference>
<evidence type="ECO:0000256" key="4">
    <source>
        <dbReference type="ARBA" id="ARBA00023163"/>
    </source>
</evidence>
<dbReference type="PANTHER" id="PTHR43133">
    <property type="entry name" value="RNA POLYMERASE ECF-TYPE SIGMA FACTO"/>
    <property type="match status" value="1"/>
</dbReference>
<dbReference type="SUPFAM" id="SSF88946">
    <property type="entry name" value="Sigma2 domain of RNA polymerase sigma factors"/>
    <property type="match status" value="1"/>
</dbReference>
<dbReference type="EMBL" id="QPEX01000045">
    <property type="protein sequence ID" value="RCS41518.1"/>
    <property type="molecule type" value="Genomic_DNA"/>
</dbReference>
<gene>
    <name evidence="6" type="ORF">DTL42_23500</name>
</gene>
<evidence type="ECO:0000313" key="6">
    <source>
        <dbReference type="EMBL" id="RCS41518.1"/>
    </source>
</evidence>
<dbReference type="InterPro" id="IPR039425">
    <property type="entry name" value="RNA_pol_sigma-70-like"/>
</dbReference>
<protein>
    <recommendedName>
        <fullName evidence="5">RNA polymerase sigma-70 region 2 domain-containing protein</fullName>
    </recommendedName>
</protein>
<evidence type="ECO:0000256" key="2">
    <source>
        <dbReference type="ARBA" id="ARBA00023015"/>
    </source>
</evidence>